<evidence type="ECO:0000256" key="3">
    <source>
        <dbReference type="RuleBase" id="RU000363"/>
    </source>
</evidence>
<evidence type="ECO:0000313" key="6">
    <source>
        <dbReference type="Proteomes" id="UP000239814"/>
    </source>
</evidence>
<proteinExistence type="inferred from homology"/>
<dbReference type="PRINTS" id="PR00080">
    <property type="entry name" value="SDRFAMILY"/>
</dbReference>
<dbReference type="InterPro" id="IPR002347">
    <property type="entry name" value="SDR_fam"/>
</dbReference>
<dbReference type="PRINTS" id="PR00081">
    <property type="entry name" value="GDHRDH"/>
</dbReference>
<evidence type="ECO:0000256" key="2">
    <source>
        <dbReference type="ARBA" id="ARBA00023002"/>
    </source>
</evidence>
<dbReference type="InterPro" id="IPR036291">
    <property type="entry name" value="NAD(P)-bd_dom_sf"/>
</dbReference>
<dbReference type="PANTHER" id="PTHR44196">
    <property type="entry name" value="DEHYDROGENASE/REDUCTASE SDR FAMILY MEMBER 7B"/>
    <property type="match status" value="1"/>
</dbReference>
<dbReference type="InterPro" id="IPR057326">
    <property type="entry name" value="KR_dom"/>
</dbReference>
<keyword evidence="2" id="KW-0560">Oxidoreductase</keyword>
<gene>
    <name evidence="5" type="ORF">C6V83_04960</name>
</gene>
<dbReference type="SUPFAM" id="SSF51735">
    <property type="entry name" value="NAD(P)-binding Rossmann-fold domains"/>
    <property type="match status" value="1"/>
</dbReference>
<dbReference type="RefSeq" id="WP_105943730.1">
    <property type="nucleotide sequence ID" value="NZ_CP027433.1"/>
</dbReference>
<dbReference type="PANTHER" id="PTHR44196:SF1">
    <property type="entry name" value="DEHYDROGENASE_REDUCTASE SDR FAMILY MEMBER 7B"/>
    <property type="match status" value="1"/>
</dbReference>
<dbReference type="GO" id="GO:0016491">
    <property type="term" value="F:oxidoreductase activity"/>
    <property type="evidence" value="ECO:0007669"/>
    <property type="project" value="UniProtKB-KW"/>
</dbReference>
<dbReference type="GO" id="GO:0016020">
    <property type="term" value="C:membrane"/>
    <property type="evidence" value="ECO:0007669"/>
    <property type="project" value="TreeGrafter"/>
</dbReference>
<comment type="similarity">
    <text evidence="1 3">Belongs to the short-chain dehydrogenases/reductases (SDR) family.</text>
</comment>
<reference evidence="5 6" key="1">
    <citation type="submission" date="2018-03" db="EMBL/GenBank/DDBJ databases">
        <title>Characteristics and genome of n-alkane degrading marine bacteria Gordonia iterans isolated from crude oil contaminated in Tae-an, South Korea.</title>
        <authorList>
            <person name="Lee S.-S."/>
            <person name="Kim H."/>
        </authorList>
    </citation>
    <scope>NUCLEOTIDE SEQUENCE [LARGE SCALE GENOMIC DNA]</scope>
    <source>
        <strain evidence="5 6">Co17</strain>
    </source>
</reference>
<accession>A0A2S0KK18</accession>
<dbReference type="EMBL" id="CP027433">
    <property type="protein sequence ID" value="AVM02027.1"/>
    <property type="molecule type" value="Genomic_DNA"/>
</dbReference>
<name>A0A2S0KK18_9ACTN</name>
<dbReference type="Pfam" id="PF00106">
    <property type="entry name" value="adh_short"/>
    <property type="match status" value="1"/>
</dbReference>
<evidence type="ECO:0000259" key="4">
    <source>
        <dbReference type="SMART" id="SM00822"/>
    </source>
</evidence>
<dbReference type="Gene3D" id="3.40.50.720">
    <property type="entry name" value="NAD(P)-binding Rossmann-like Domain"/>
    <property type="match status" value="1"/>
</dbReference>
<feature type="domain" description="Ketoreductase" evidence="4">
    <location>
        <begin position="20"/>
        <end position="205"/>
    </location>
</feature>
<dbReference type="NCBIfam" id="NF006099">
    <property type="entry name" value="PRK08251.1"/>
    <property type="match status" value="1"/>
</dbReference>
<protein>
    <submittedName>
        <fullName evidence="5">Short chain dehydrogenase</fullName>
    </submittedName>
</protein>
<organism evidence="5 6">
    <name type="scientific">Gordonia iterans</name>
    <dbReference type="NCBI Taxonomy" id="1004901"/>
    <lineage>
        <taxon>Bacteria</taxon>
        <taxon>Bacillati</taxon>
        <taxon>Actinomycetota</taxon>
        <taxon>Actinomycetes</taxon>
        <taxon>Mycobacteriales</taxon>
        <taxon>Gordoniaceae</taxon>
        <taxon>Gordonia</taxon>
    </lineage>
</organism>
<keyword evidence="6" id="KW-1185">Reference proteome</keyword>
<sequence>MSRRRVGATRSVDSPGVTREKIIITGASSGLGEGMAREFAAKGRSLGLAARRLDRLEDLAADLSGQAKQIAVARLDVTDTASVPRVFAELADELGGVDRVIVNAGLGKGAPIGTGHADANIETVQTNLVGALAQAEAAMEIFRAQNSGHLVLISSISAVRGLPKAQAAYAASKAGVSAIGQGLQAELADSPITVTVILPGYIETDINRGVQTKLMTDTRSGVRAMVNAIEAEPRRAEVPAWPWKPIAAALRHLPDALSAKLV</sequence>
<dbReference type="OrthoDB" id="9797538at2"/>
<dbReference type="InterPro" id="IPR020904">
    <property type="entry name" value="Sc_DH/Rdtase_CS"/>
</dbReference>
<dbReference type="AlphaFoldDB" id="A0A2S0KK18"/>
<dbReference type="SMART" id="SM00822">
    <property type="entry name" value="PKS_KR"/>
    <property type="match status" value="1"/>
</dbReference>
<dbReference type="KEGG" id="git:C6V83_04960"/>
<evidence type="ECO:0000313" key="5">
    <source>
        <dbReference type="EMBL" id="AVM02027.1"/>
    </source>
</evidence>
<evidence type="ECO:0000256" key="1">
    <source>
        <dbReference type="ARBA" id="ARBA00006484"/>
    </source>
</evidence>
<dbReference type="PROSITE" id="PS00061">
    <property type="entry name" value="ADH_SHORT"/>
    <property type="match status" value="1"/>
</dbReference>
<dbReference type="Proteomes" id="UP000239814">
    <property type="component" value="Chromosome"/>
</dbReference>